<dbReference type="PROSITE" id="PS51257">
    <property type="entry name" value="PROKAR_LIPOPROTEIN"/>
    <property type="match status" value="1"/>
</dbReference>
<sequence>MTPKESQAGAMFCSSSFENLEVFIAMWSFGVGCK</sequence>
<organism evidence="1 2">
    <name type="scientific">Alternaria arborescens</name>
    <dbReference type="NCBI Taxonomy" id="156630"/>
    <lineage>
        <taxon>Eukaryota</taxon>
        <taxon>Fungi</taxon>
        <taxon>Dikarya</taxon>
        <taxon>Ascomycota</taxon>
        <taxon>Pezizomycotina</taxon>
        <taxon>Dothideomycetes</taxon>
        <taxon>Pleosporomycetidae</taxon>
        <taxon>Pleosporales</taxon>
        <taxon>Pleosporineae</taxon>
        <taxon>Pleosporaceae</taxon>
        <taxon>Alternaria</taxon>
        <taxon>Alternaria sect. Alternaria</taxon>
    </lineage>
</organism>
<accession>A0A4Q4RW43</accession>
<evidence type="ECO:0000313" key="1">
    <source>
        <dbReference type="EMBL" id="RYO61550.1"/>
    </source>
</evidence>
<protein>
    <submittedName>
        <fullName evidence="1">Uncharacterized protein</fullName>
    </submittedName>
</protein>
<dbReference type="AlphaFoldDB" id="A0A4Q4RW43"/>
<dbReference type="EMBL" id="PEJP01000025">
    <property type="protein sequence ID" value="RYO61550.1"/>
    <property type="molecule type" value="Genomic_DNA"/>
</dbReference>
<reference evidence="2" key="1">
    <citation type="journal article" date="2019" name="bioRxiv">
        <title>Genomics, evolutionary history and diagnostics of the Alternaria alternata species group including apple and Asian pear pathotypes.</title>
        <authorList>
            <person name="Armitage A.D."/>
            <person name="Cockerton H.M."/>
            <person name="Sreenivasaprasad S."/>
            <person name="Woodhall J.W."/>
            <person name="Lane C.R."/>
            <person name="Harrison R.J."/>
            <person name="Clarkson J.P."/>
        </authorList>
    </citation>
    <scope>NUCLEOTIDE SEQUENCE [LARGE SCALE GENOMIC DNA]</scope>
    <source>
        <strain evidence="2">RGR 97.0016</strain>
    </source>
</reference>
<dbReference type="Proteomes" id="UP000293823">
    <property type="component" value="Unassembled WGS sequence"/>
</dbReference>
<keyword evidence="2" id="KW-1185">Reference proteome</keyword>
<evidence type="ECO:0000313" key="2">
    <source>
        <dbReference type="Proteomes" id="UP000293823"/>
    </source>
</evidence>
<gene>
    <name evidence="1" type="ORF">AA0113_g6792</name>
</gene>
<comment type="caution">
    <text evidence="1">The sequence shown here is derived from an EMBL/GenBank/DDBJ whole genome shotgun (WGS) entry which is preliminary data.</text>
</comment>
<proteinExistence type="predicted"/>
<name>A0A4Q4RW43_9PLEO</name>